<dbReference type="OrthoDB" id="2274850at2759"/>
<reference evidence="2" key="1">
    <citation type="submission" date="2016-04" db="EMBL/GenBank/DDBJ databases">
        <authorList>
            <person name="Evans L.H."/>
            <person name="Alamgir A."/>
            <person name="Owens N."/>
            <person name="Weber N.D."/>
            <person name="Virtaneva K."/>
            <person name="Barbian K."/>
            <person name="Babar A."/>
            <person name="Rosenke K."/>
        </authorList>
    </citation>
    <scope>NUCLEOTIDE SEQUENCE [LARGE SCALE GENOMIC DNA]</scope>
    <source>
        <strain evidence="2">CBS 101.48</strain>
    </source>
</reference>
<keyword evidence="3" id="KW-1185">Reference proteome</keyword>
<protein>
    <submittedName>
        <fullName evidence="2">Uncharacterized protein</fullName>
    </submittedName>
</protein>
<sequence>MDNDNPARLDQGHFDKTIQEETVSHGVDKAQHTNPSDTSASDASLPPKMTLAQYTMMIPMAVVYLAGRTVLDVTRGCLYHALYNAELAVPVVDEWLFNKVTVWLPKKYDEAEVWWTTRGRQRYYDLQHTLIYRTIPATIDHIDAFFLTMYNGGVIVADTAHKVADAWWRFREKHDWRQLALDMGNAGYTLIGRPLILASTHIYRLGTIFCQGCWYGLKATWDDLRWVATVGVPGIVDWIGSTRGWLWMNQGWDWCQGWAKTMGLKVAVMLSPVLRWVGLWLVRLGDSVASWIQSDTMQRIRRYLLGNLTNGAVWLCGELVALMQSLKTMATAMVDHGLIPVVNLFSNHVLPRLSLGYQRFLAQVTTLYEAYVRPFGLLVVAWLAKSLWPLSRLLERYYQGVLSFLSRWNWDGVVLVSGAMVRCSHWVITWLTMTAGPMINSMATALIYHYLPLTVESLQQGWHKVMGDLDYSKLVSVVEHVAQVIQEQASLIFASLERTMNDWKEAQLEPDLRADKGNVDKAS</sequence>
<accession>A0A163JBT7</accession>
<dbReference type="EMBL" id="LT552062">
    <property type="protein sequence ID" value="SAL98282.1"/>
    <property type="molecule type" value="Genomic_DNA"/>
</dbReference>
<feature type="compositionally biased region" description="Polar residues" evidence="1">
    <location>
        <begin position="32"/>
        <end position="42"/>
    </location>
</feature>
<gene>
    <name evidence="2" type="primary">ABSGL_03811.1 scaffold 4673</name>
</gene>
<evidence type="ECO:0000313" key="2">
    <source>
        <dbReference type="EMBL" id="SAL98282.1"/>
    </source>
</evidence>
<feature type="region of interest" description="Disordered" evidence="1">
    <location>
        <begin position="25"/>
        <end position="44"/>
    </location>
</feature>
<evidence type="ECO:0000256" key="1">
    <source>
        <dbReference type="SAM" id="MobiDB-lite"/>
    </source>
</evidence>
<evidence type="ECO:0000313" key="3">
    <source>
        <dbReference type="Proteomes" id="UP000078561"/>
    </source>
</evidence>
<dbReference type="OMA" id="YILVSPF"/>
<dbReference type="AlphaFoldDB" id="A0A163JBT7"/>
<name>A0A163JBT7_ABSGL</name>
<proteinExistence type="predicted"/>
<organism evidence="2">
    <name type="scientific">Absidia glauca</name>
    <name type="common">Pin mould</name>
    <dbReference type="NCBI Taxonomy" id="4829"/>
    <lineage>
        <taxon>Eukaryota</taxon>
        <taxon>Fungi</taxon>
        <taxon>Fungi incertae sedis</taxon>
        <taxon>Mucoromycota</taxon>
        <taxon>Mucoromycotina</taxon>
        <taxon>Mucoromycetes</taxon>
        <taxon>Mucorales</taxon>
        <taxon>Cunninghamellaceae</taxon>
        <taxon>Absidia</taxon>
    </lineage>
</organism>
<dbReference type="InParanoid" id="A0A163JBT7"/>
<dbReference type="Proteomes" id="UP000078561">
    <property type="component" value="Unassembled WGS sequence"/>
</dbReference>